<dbReference type="GO" id="GO:0016787">
    <property type="term" value="F:hydrolase activity"/>
    <property type="evidence" value="ECO:0007669"/>
    <property type="project" value="UniProtKB-KW"/>
</dbReference>
<protein>
    <recommendedName>
        <fullName evidence="5">Calcineurin-like phosphoesterase domain-containing protein</fullName>
    </recommendedName>
</protein>
<evidence type="ECO:0000256" key="2">
    <source>
        <dbReference type="ARBA" id="ARBA00022801"/>
    </source>
</evidence>
<comment type="caution">
    <text evidence="6">The sequence shown here is derived from an EMBL/GenBank/DDBJ whole genome shotgun (WGS) entry which is preliminary data.</text>
</comment>
<evidence type="ECO:0000256" key="3">
    <source>
        <dbReference type="SAM" id="MobiDB-lite"/>
    </source>
</evidence>
<dbReference type="Pfam" id="PF00149">
    <property type="entry name" value="Metallophos"/>
    <property type="match status" value="1"/>
</dbReference>
<keyword evidence="4" id="KW-0812">Transmembrane</keyword>
<organism evidence="6 7">
    <name type="scientific">Aphanomyces euteiches</name>
    <dbReference type="NCBI Taxonomy" id="100861"/>
    <lineage>
        <taxon>Eukaryota</taxon>
        <taxon>Sar</taxon>
        <taxon>Stramenopiles</taxon>
        <taxon>Oomycota</taxon>
        <taxon>Saprolegniomycetes</taxon>
        <taxon>Saprolegniales</taxon>
        <taxon>Verrucalvaceae</taxon>
        <taxon>Aphanomyces</taxon>
    </lineage>
</organism>
<dbReference type="InterPro" id="IPR004843">
    <property type="entry name" value="Calcineurin-like_PHP"/>
</dbReference>
<evidence type="ECO:0000259" key="5">
    <source>
        <dbReference type="Pfam" id="PF00149"/>
    </source>
</evidence>
<feature type="compositionally biased region" description="Low complexity" evidence="3">
    <location>
        <begin position="80"/>
        <end position="139"/>
    </location>
</feature>
<gene>
    <name evidence="6" type="ORF">Ae201684_006131</name>
</gene>
<feature type="domain" description="Calcineurin-like phosphoesterase" evidence="5">
    <location>
        <begin position="201"/>
        <end position="454"/>
    </location>
</feature>
<keyword evidence="4" id="KW-1133">Transmembrane helix</keyword>
<evidence type="ECO:0000256" key="1">
    <source>
        <dbReference type="ARBA" id="ARBA00022729"/>
    </source>
</evidence>
<dbReference type="AlphaFoldDB" id="A0A6G0XDG5"/>
<dbReference type="Proteomes" id="UP000481153">
    <property type="component" value="Unassembled WGS sequence"/>
</dbReference>
<keyword evidence="1" id="KW-0732">Signal</keyword>
<keyword evidence="2" id="KW-0378">Hydrolase</keyword>
<reference evidence="6 7" key="1">
    <citation type="submission" date="2019-07" db="EMBL/GenBank/DDBJ databases">
        <title>Genomics analysis of Aphanomyces spp. identifies a new class of oomycete effector associated with host adaptation.</title>
        <authorList>
            <person name="Gaulin E."/>
        </authorList>
    </citation>
    <scope>NUCLEOTIDE SEQUENCE [LARGE SCALE GENOMIC DNA]</scope>
    <source>
        <strain evidence="6 7">ATCC 201684</strain>
    </source>
</reference>
<proteinExistence type="predicted"/>
<dbReference type="PANTHER" id="PTHR10161:SF14">
    <property type="entry name" value="TARTRATE-RESISTANT ACID PHOSPHATASE TYPE 5"/>
    <property type="match status" value="1"/>
</dbReference>
<dbReference type="PANTHER" id="PTHR10161">
    <property type="entry name" value="TARTRATE-RESISTANT ACID PHOSPHATASE TYPE 5"/>
    <property type="match status" value="1"/>
</dbReference>
<keyword evidence="4" id="KW-0472">Membrane</keyword>
<dbReference type="InterPro" id="IPR051558">
    <property type="entry name" value="Metallophosphoesterase_PAP"/>
</dbReference>
<keyword evidence="7" id="KW-1185">Reference proteome</keyword>
<dbReference type="InterPro" id="IPR029052">
    <property type="entry name" value="Metallo-depent_PP-like"/>
</dbReference>
<evidence type="ECO:0000256" key="4">
    <source>
        <dbReference type="SAM" id="Phobius"/>
    </source>
</evidence>
<name>A0A6G0XDG5_9STRA</name>
<dbReference type="VEuPathDB" id="FungiDB:AeMF1_004991"/>
<evidence type="ECO:0000313" key="7">
    <source>
        <dbReference type="Proteomes" id="UP000481153"/>
    </source>
</evidence>
<evidence type="ECO:0000313" key="6">
    <source>
        <dbReference type="EMBL" id="KAF0738152.1"/>
    </source>
</evidence>
<accession>A0A6G0XDG5</accession>
<sequence>MHRSTSSLEEAAERTTAIAYKSQQSAADDATHNLVDVNEESSSDDKPSWIRRKWFLVAVAALVLLAAAGTAAVVIVLTKSSTGSSGGSNSSSSTSSSTSAPSTTPLASGNTPSTDGTTSSPSSDGGSTSSNSSSTKPSSLVINPPSDPETSKAVLTMLAIGDWGSTTGKASGIPGSCCKLYKTTGAVDTSNPRYKVDFWSQKYVATLLGLSAAEIHPVRVIGHGDNVYWNGVGSLDWQYRFEETFEKIYDAPALAGVKWVNVAGNHDIGGSAFLCGEQDNLFAECTSTADLLKHLNARFDLQAQYKSPNQNRWLMTNHYYVERVSQSGVTVEIFNIDTNYADSHGARQVCCQCYGYSQKYGYDSSTCNNVVPGDKACAGGNMDMYNACMNEITGWAEDSYSQAARDLAASTATYKIINTHYSPHFHMTPEKMATWYKLCKDMNVSAWFNGHTHGFNHDIASWGTHFFENGGGGGIVSETSTGAQNANLTNAWVAAGNPYGFMELIFSPEWLKVQFVTFDTTWQFGGMDLSATVQGGLQRGHCWFVPNAQYVGTQALGQKCKSSVDGAIGAPIR</sequence>
<feature type="region of interest" description="Disordered" evidence="3">
    <location>
        <begin position="80"/>
        <end position="146"/>
    </location>
</feature>
<dbReference type="EMBL" id="VJMJ01000079">
    <property type="protein sequence ID" value="KAF0738152.1"/>
    <property type="molecule type" value="Genomic_DNA"/>
</dbReference>
<feature type="transmembrane region" description="Helical" evidence="4">
    <location>
        <begin position="54"/>
        <end position="77"/>
    </location>
</feature>
<dbReference type="SUPFAM" id="SSF56300">
    <property type="entry name" value="Metallo-dependent phosphatases"/>
    <property type="match status" value="1"/>
</dbReference>
<dbReference type="Gene3D" id="3.60.21.10">
    <property type="match status" value="1"/>
</dbReference>